<keyword evidence="3" id="KW-0732">Signal</keyword>
<feature type="domain" description="Peptidase A1" evidence="8">
    <location>
        <begin position="1"/>
        <end position="349"/>
    </location>
</feature>
<keyword evidence="4" id="KW-0064">Aspartyl protease</keyword>
<gene>
    <name evidence="9" type="ORF">BDEG_23838</name>
</gene>
<dbReference type="EMBL" id="DS022303">
    <property type="protein sequence ID" value="OAJ40059.1"/>
    <property type="molecule type" value="Genomic_DNA"/>
</dbReference>
<dbReference type="InterPro" id="IPR001461">
    <property type="entry name" value="Aspartic_peptidase_A1"/>
</dbReference>
<dbReference type="PANTHER" id="PTHR47965">
    <property type="entry name" value="ASPARTYL PROTEASE-RELATED"/>
    <property type="match status" value="1"/>
</dbReference>
<evidence type="ECO:0000256" key="6">
    <source>
        <dbReference type="ARBA" id="ARBA00023145"/>
    </source>
</evidence>
<evidence type="ECO:0000256" key="4">
    <source>
        <dbReference type="ARBA" id="ARBA00022750"/>
    </source>
</evidence>
<dbReference type="Pfam" id="PF00026">
    <property type="entry name" value="Asp"/>
    <property type="match status" value="1"/>
</dbReference>
<keyword evidence="2" id="KW-0645">Protease</keyword>
<evidence type="ECO:0000259" key="8">
    <source>
        <dbReference type="PROSITE" id="PS51767"/>
    </source>
</evidence>
<dbReference type="GO" id="GO:0006508">
    <property type="term" value="P:proteolysis"/>
    <property type="evidence" value="ECO:0007669"/>
    <property type="project" value="UniProtKB-KW"/>
</dbReference>
<dbReference type="GO" id="GO:0004190">
    <property type="term" value="F:aspartic-type endopeptidase activity"/>
    <property type="evidence" value="ECO:0007669"/>
    <property type="project" value="UniProtKB-KW"/>
</dbReference>
<dbReference type="PANTHER" id="PTHR47965:SF12">
    <property type="entry name" value="ASPARTIC PROTEINASE 3-RELATED"/>
    <property type="match status" value="1"/>
</dbReference>
<dbReference type="InterPro" id="IPR033121">
    <property type="entry name" value="PEPTIDASE_A1"/>
</dbReference>
<evidence type="ECO:0000256" key="2">
    <source>
        <dbReference type="ARBA" id="ARBA00022670"/>
    </source>
</evidence>
<dbReference type="VEuPathDB" id="FungiDB:BDEG_23838"/>
<dbReference type="FunFam" id="2.40.70.10:FF:000132">
    <property type="entry name" value="Uncharacterized protein"/>
    <property type="match status" value="1"/>
</dbReference>
<dbReference type="Gene3D" id="2.40.70.10">
    <property type="entry name" value="Acid Proteases"/>
    <property type="match status" value="2"/>
</dbReference>
<evidence type="ECO:0000256" key="5">
    <source>
        <dbReference type="ARBA" id="ARBA00022801"/>
    </source>
</evidence>
<evidence type="ECO:0000256" key="3">
    <source>
        <dbReference type="ARBA" id="ARBA00022729"/>
    </source>
</evidence>
<evidence type="ECO:0000256" key="1">
    <source>
        <dbReference type="ARBA" id="ARBA00007447"/>
    </source>
</evidence>
<evidence type="ECO:0000313" key="9">
    <source>
        <dbReference type="EMBL" id="OAJ40059.1"/>
    </source>
</evidence>
<dbReference type="InterPro" id="IPR021109">
    <property type="entry name" value="Peptidase_aspartic_dom_sf"/>
</dbReference>
<organism evidence="9 10">
    <name type="scientific">Batrachochytrium dendrobatidis (strain JEL423)</name>
    <dbReference type="NCBI Taxonomy" id="403673"/>
    <lineage>
        <taxon>Eukaryota</taxon>
        <taxon>Fungi</taxon>
        <taxon>Fungi incertae sedis</taxon>
        <taxon>Chytridiomycota</taxon>
        <taxon>Chytridiomycota incertae sedis</taxon>
        <taxon>Chytridiomycetes</taxon>
        <taxon>Rhizophydiales</taxon>
        <taxon>Rhizophydiales incertae sedis</taxon>
        <taxon>Batrachochytrium</taxon>
    </lineage>
</organism>
<proteinExistence type="inferred from homology"/>
<dbReference type="eggNOG" id="KOG1339">
    <property type="taxonomic scope" value="Eukaryota"/>
</dbReference>
<sequence>MKVNVHGVGLNLRVDSSVSDIVVPLPSSSNDVGLTPQHTPNGQPFTIKYKNEEYNGFSSYADVTIPGTSITDINLPVLAVQKQSPDLVGIGGRIDQGVFGFAYPSLSKHHPPATAMDVLYNHDVIPRNEIGLQICPYGMLQESFINIGNTDVAAKCGTDGSSVAWVESPPDGYFTVNIKSILVNGKQVDLPEEFQQVVENGRTLYSYLHTCFTYIRFPKTVVDVLINAILDNNAITTKGNMLRRKLSKIMVKSSLKNNYLMFQSDYNIDWSKLPTLSIVMFAQTPVTDDNSNSVVTITLGPRDYIQRYDSKKFLFTVEVGSNDNVVLGASFMTRLGLTFDRQNVRIGFGPGCGCEVSTDGYPIISNNDQVLWPLSQLPEQPSTSGSDVTSTPGRSLSRLGSTLRGTLRRGSRRLKFNYRKFED</sequence>
<feature type="compositionally biased region" description="Polar residues" evidence="7">
    <location>
        <begin position="377"/>
        <end position="392"/>
    </location>
</feature>
<evidence type="ECO:0000313" key="10">
    <source>
        <dbReference type="Proteomes" id="UP000077115"/>
    </source>
</evidence>
<feature type="region of interest" description="Disordered" evidence="7">
    <location>
        <begin position="376"/>
        <end position="401"/>
    </location>
</feature>
<reference evidence="9 10" key="2">
    <citation type="submission" date="2016-05" db="EMBL/GenBank/DDBJ databases">
        <title>Lineage-specific infection strategies underlie the spectrum of fungal disease in amphibians.</title>
        <authorList>
            <person name="Cuomo C.A."/>
            <person name="Farrer R.A."/>
            <person name="James T."/>
            <person name="Longcore J."/>
            <person name="Birren B."/>
        </authorList>
    </citation>
    <scope>NUCLEOTIDE SEQUENCE [LARGE SCALE GENOMIC DNA]</scope>
    <source>
        <strain evidence="9 10">JEL423</strain>
    </source>
</reference>
<reference evidence="9 10" key="1">
    <citation type="submission" date="2006-10" db="EMBL/GenBank/DDBJ databases">
        <title>The Genome Sequence of Batrachochytrium dendrobatidis JEL423.</title>
        <authorList>
            <consortium name="The Broad Institute Genome Sequencing Platform"/>
            <person name="Birren B."/>
            <person name="Lander E."/>
            <person name="Galagan J."/>
            <person name="Cuomo C."/>
            <person name="Devon K."/>
            <person name="Jaffe D."/>
            <person name="Butler J."/>
            <person name="Alvarez P."/>
            <person name="Gnerre S."/>
            <person name="Grabherr M."/>
            <person name="Kleber M."/>
            <person name="Mauceli E."/>
            <person name="Brockman W."/>
            <person name="Young S."/>
            <person name="LaButti K."/>
            <person name="Sykes S."/>
            <person name="DeCaprio D."/>
            <person name="Crawford M."/>
            <person name="Koehrsen M."/>
            <person name="Engels R."/>
            <person name="Montgomery P."/>
            <person name="Pearson M."/>
            <person name="Howarth C."/>
            <person name="Larson L."/>
            <person name="White J."/>
            <person name="O'Leary S."/>
            <person name="Kodira C."/>
            <person name="Zeng Q."/>
            <person name="Yandava C."/>
            <person name="Alvarado L."/>
            <person name="Longcore J."/>
            <person name="James T."/>
        </authorList>
    </citation>
    <scope>NUCLEOTIDE SEQUENCE [LARGE SCALE GENOMIC DNA]</scope>
    <source>
        <strain evidence="9 10">JEL423</strain>
    </source>
</reference>
<dbReference type="PROSITE" id="PS51767">
    <property type="entry name" value="PEPTIDASE_A1"/>
    <property type="match status" value="1"/>
</dbReference>
<dbReference type="FunFam" id="2.40.70.10:FF:000017">
    <property type="entry name" value="Uncharacterized protein"/>
    <property type="match status" value="1"/>
</dbReference>
<protein>
    <recommendedName>
        <fullName evidence="8">Peptidase A1 domain-containing protein</fullName>
    </recommendedName>
</protein>
<keyword evidence="5" id="KW-0378">Hydrolase</keyword>
<dbReference type="SUPFAM" id="SSF50630">
    <property type="entry name" value="Acid proteases"/>
    <property type="match status" value="1"/>
</dbReference>
<accession>A0A177WIV1</accession>
<dbReference type="AlphaFoldDB" id="A0A177WIV1"/>
<comment type="similarity">
    <text evidence="1">Belongs to the peptidase A1 family.</text>
</comment>
<dbReference type="Proteomes" id="UP000077115">
    <property type="component" value="Unassembled WGS sequence"/>
</dbReference>
<dbReference type="OrthoDB" id="2152801at2759"/>
<name>A0A177WIV1_BATDL</name>
<keyword evidence="6" id="KW-0865">Zymogen</keyword>
<evidence type="ECO:0000256" key="7">
    <source>
        <dbReference type="SAM" id="MobiDB-lite"/>
    </source>
</evidence>